<accession>A0A3S0SDZ3</accession>
<dbReference type="SUPFAM" id="SSF56024">
    <property type="entry name" value="Phospholipase D/nuclease"/>
    <property type="match status" value="1"/>
</dbReference>
<evidence type="ECO:0000313" key="1">
    <source>
        <dbReference type="EMBL" id="RUL96394.1"/>
    </source>
</evidence>
<dbReference type="AlphaFoldDB" id="A0A3S0SDZ3"/>
<evidence type="ECO:0000313" key="2">
    <source>
        <dbReference type="Proteomes" id="UP000273611"/>
    </source>
</evidence>
<dbReference type="Gene3D" id="3.30.870.10">
    <property type="entry name" value="Endonuclease Chain A"/>
    <property type="match status" value="1"/>
</dbReference>
<reference evidence="1 2" key="1">
    <citation type="journal article" date="2015" name="Int. J. Syst. Evol. Microbiol.">
        <title>Rhizobium anhuiense sp. nov., isolated from effective nodules of Vicia faba and Pisum sativum.</title>
        <authorList>
            <person name="Zhang Y.J."/>
            <person name="Zheng W.T."/>
            <person name="Everall I."/>
            <person name="Young J.P."/>
            <person name="Zhang X.X."/>
            <person name="Tian C.F."/>
            <person name="Sui X.H."/>
            <person name="Wang E.T."/>
            <person name="Chen W.X."/>
        </authorList>
    </citation>
    <scope>NUCLEOTIDE SEQUENCE [LARGE SCALE GENOMIC DNA]</scope>
    <source>
        <strain evidence="1 2">CCBAU 23252</strain>
    </source>
</reference>
<dbReference type="Proteomes" id="UP000273611">
    <property type="component" value="Unassembled WGS sequence"/>
</dbReference>
<dbReference type="RefSeq" id="WP_127431723.1">
    <property type="nucleotide sequence ID" value="NZ_BMFI01000025.1"/>
</dbReference>
<organism evidence="1 2">
    <name type="scientific">Rhizobium anhuiense</name>
    <dbReference type="NCBI Taxonomy" id="1184720"/>
    <lineage>
        <taxon>Bacteria</taxon>
        <taxon>Pseudomonadati</taxon>
        <taxon>Pseudomonadota</taxon>
        <taxon>Alphaproteobacteria</taxon>
        <taxon>Hyphomicrobiales</taxon>
        <taxon>Rhizobiaceae</taxon>
        <taxon>Rhizobium/Agrobacterium group</taxon>
        <taxon>Rhizobium</taxon>
    </lineage>
</organism>
<dbReference type="CDD" id="cd09117">
    <property type="entry name" value="PLDc_Bfil_DEXD_like"/>
    <property type="match status" value="1"/>
</dbReference>
<sequence>MELLLNGINGNYLRNILLNAVEDTDRVDAAVAYATENDLLFDWCWENKLPLRFWGRFDEQVPVSILILERFLSRRSGRYTCKLVRQFHPKVIWWRGFGAYIGSANLTQSAWWNNVEAGVFLTEDELVASGHDLQLEQFFAEIETHAAPLTQELFDLISARNKELTRRKIAQKAADEAFTATTLVPHFRGLARSSAKSAGEQRKQAFLNEWNSTLQIIRDISVKISVDGNRPSWVSSTAPLGAHADQFLHAHYYQNTFDGRRADFETHFGRNRLDPDTAVETAIRWWQKRPDSSDENRMLNKTAPALQRAFAEDRLKRLTENEFIQVLGKIHATREFARRAPNRLIGLKGDRPYDIPEKVDALARHIYRAPNRGGVSALETLSYILYDGRIEDVPVRLWNAIVDPKRKIELIGVSALGEIVGWALPDRYPPRNGRTSKALRSLGYDVTVHVG</sequence>
<proteinExistence type="predicted"/>
<dbReference type="EMBL" id="RIBW01000023">
    <property type="protein sequence ID" value="RUL96394.1"/>
    <property type="molecule type" value="Genomic_DNA"/>
</dbReference>
<comment type="caution">
    <text evidence="1">The sequence shown here is derived from an EMBL/GenBank/DDBJ whole genome shotgun (WGS) entry which is preliminary data.</text>
</comment>
<protein>
    <submittedName>
        <fullName evidence="1">Phospholipase</fullName>
    </submittedName>
</protein>
<name>A0A3S0SDZ3_9HYPH</name>
<gene>
    <name evidence="1" type="ORF">EEQ99_31350</name>
</gene>